<evidence type="ECO:0000259" key="2">
    <source>
        <dbReference type="Pfam" id="PF14529"/>
    </source>
</evidence>
<dbReference type="AlphaFoldDB" id="A0A4C1VT93"/>
<keyword evidence="4" id="KW-1185">Reference proteome</keyword>
<feature type="domain" description="Endonuclease/exonuclease/phosphatase" evidence="2">
    <location>
        <begin position="336"/>
        <end position="397"/>
    </location>
</feature>
<gene>
    <name evidence="3" type="ORF">EVAR_82994_1</name>
</gene>
<dbReference type="Proteomes" id="UP000299102">
    <property type="component" value="Unassembled WGS sequence"/>
</dbReference>
<reference evidence="3 4" key="1">
    <citation type="journal article" date="2019" name="Commun. Biol.">
        <title>The bagworm genome reveals a unique fibroin gene that provides high tensile strength.</title>
        <authorList>
            <person name="Kono N."/>
            <person name="Nakamura H."/>
            <person name="Ohtoshi R."/>
            <person name="Tomita M."/>
            <person name="Numata K."/>
            <person name="Arakawa K."/>
        </authorList>
    </citation>
    <scope>NUCLEOTIDE SEQUENCE [LARGE SCALE GENOMIC DNA]</scope>
</reference>
<comment type="caution">
    <text evidence="3">The sequence shown here is derived from an EMBL/GenBank/DDBJ whole genome shotgun (WGS) entry which is preliminary data.</text>
</comment>
<evidence type="ECO:0000313" key="3">
    <source>
        <dbReference type="EMBL" id="GBP41034.1"/>
    </source>
</evidence>
<feature type="region of interest" description="Disordered" evidence="1">
    <location>
        <begin position="1"/>
        <end position="23"/>
    </location>
</feature>
<dbReference type="Pfam" id="PF14529">
    <property type="entry name" value="Exo_endo_phos_2"/>
    <property type="match status" value="1"/>
</dbReference>
<organism evidence="3 4">
    <name type="scientific">Eumeta variegata</name>
    <name type="common">Bagworm moth</name>
    <name type="synonym">Eumeta japonica</name>
    <dbReference type="NCBI Taxonomy" id="151549"/>
    <lineage>
        <taxon>Eukaryota</taxon>
        <taxon>Metazoa</taxon>
        <taxon>Ecdysozoa</taxon>
        <taxon>Arthropoda</taxon>
        <taxon>Hexapoda</taxon>
        <taxon>Insecta</taxon>
        <taxon>Pterygota</taxon>
        <taxon>Neoptera</taxon>
        <taxon>Endopterygota</taxon>
        <taxon>Lepidoptera</taxon>
        <taxon>Glossata</taxon>
        <taxon>Ditrysia</taxon>
        <taxon>Tineoidea</taxon>
        <taxon>Psychidae</taxon>
        <taxon>Oiketicinae</taxon>
        <taxon>Eumeta</taxon>
    </lineage>
</organism>
<dbReference type="EMBL" id="BGZK01000391">
    <property type="protein sequence ID" value="GBP41034.1"/>
    <property type="molecule type" value="Genomic_DNA"/>
</dbReference>
<dbReference type="InterPro" id="IPR036691">
    <property type="entry name" value="Endo/exonu/phosph_ase_sf"/>
</dbReference>
<dbReference type="OrthoDB" id="6931295at2759"/>
<dbReference type="InterPro" id="IPR005135">
    <property type="entry name" value="Endo/exonuclease/phosphatase"/>
</dbReference>
<feature type="compositionally biased region" description="Basic residues" evidence="1">
    <location>
        <begin position="11"/>
        <end position="23"/>
    </location>
</feature>
<sequence>MSYSEDEINKRLSKKRAPKERHRINSKLNITVRSQPLPLKDVPSLSYLSNIGPIQLYSASPFDSTSPSTKSIRRLEDNNNNDIGSFIIHCQGIKASPSAGSVLHAVSFGKILQSANVKDIVNGSVKRIGRNCIAFSFLNPTAANTFLCDPLLALKGESCTVREDEVSCFHCLGRHTATSKLCRELDRQNHIKIYMAEEYISYSEASKNICLLSSTVAAVSKTWLRQGSHLRAPSFVCLRNDRSDAYGGAPVLIRNHTPFSLVAIPVRGDRLQTVAVKVEGTTFLSLCIASPSPLILNELESISPPLRAIHKLRHINYKVFDPPPSRPCHRWPLMRPYIMLGDFNCHHTLWGCGGVDSAGRTLVEIMDKLDLLIVKNSTSMRRDRPHSSLSALDLFFADCCSPTPILGSPTGFL</sequence>
<dbReference type="SUPFAM" id="SSF56219">
    <property type="entry name" value="DNase I-like"/>
    <property type="match status" value="1"/>
</dbReference>
<evidence type="ECO:0000313" key="4">
    <source>
        <dbReference type="Proteomes" id="UP000299102"/>
    </source>
</evidence>
<dbReference type="GO" id="GO:0003824">
    <property type="term" value="F:catalytic activity"/>
    <property type="evidence" value="ECO:0007669"/>
    <property type="project" value="InterPro"/>
</dbReference>
<protein>
    <recommendedName>
        <fullName evidence="2">Endonuclease/exonuclease/phosphatase domain-containing protein</fullName>
    </recommendedName>
</protein>
<name>A0A4C1VT93_EUMVA</name>
<evidence type="ECO:0000256" key="1">
    <source>
        <dbReference type="SAM" id="MobiDB-lite"/>
    </source>
</evidence>
<proteinExistence type="predicted"/>
<dbReference type="Gene3D" id="3.60.10.10">
    <property type="entry name" value="Endonuclease/exonuclease/phosphatase"/>
    <property type="match status" value="1"/>
</dbReference>
<accession>A0A4C1VT93</accession>